<feature type="domain" description="E3 ubiquitin ligase UBR4 C-terminal" evidence="3">
    <location>
        <begin position="14"/>
        <end position="625"/>
    </location>
</feature>
<keyword evidence="1" id="KW-0862">Zinc</keyword>
<feature type="compositionally biased region" description="Low complexity" evidence="2">
    <location>
        <begin position="207"/>
        <end position="219"/>
    </location>
</feature>
<evidence type="ECO:0000256" key="1">
    <source>
        <dbReference type="PROSITE-ProRule" id="PRU01388"/>
    </source>
</evidence>
<dbReference type="EMBL" id="KV892929">
    <property type="protein sequence ID" value="OON19981.1"/>
    <property type="molecule type" value="Genomic_DNA"/>
</dbReference>
<name>A0A1S8X010_OPIVI</name>
<feature type="region of interest" description="Disordered" evidence="2">
    <location>
        <begin position="194"/>
        <end position="223"/>
    </location>
</feature>
<evidence type="ECO:0000256" key="2">
    <source>
        <dbReference type="SAM" id="MobiDB-lite"/>
    </source>
</evidence>
<evidence type="ECO:0000313" key="4">
    <source>
        <dbReference type="EMBL" id="OON19981.1"/>
    </source>
</evidence>
<comment type="similarity">
    <text evidence="1">Belongs to the UBR4 family.</text>
</comment>
<reference evidence="4 5" key="1">
    <citation type="submission" date="2015-03" db="EMBL/GenBank/DDBJ databases">
        <title>Draft genome of the nematode, Opisthorchis viverrini.</title>
        <authorList>
            <person name="Mitreva M."/>
        </authorList>
    </citation>
    <scope>NUCLEOTIDE SEQUENCE [LARGE SCALE GENOMIC DNA]</scope>
    <source>
        <strain evidence="4">Khon Kaen</strain>
    </source>
</reference>
<accession>A0A1S8X010</accession>
<keyword evidence="5" id="KW-1185">Reference proteome</keyword>
<dbReference type="PANTHER" id="PTHR21725:SF1">
    <property type="entry name" value="E3 UBIQUITIN-PROTEIN LIGASE UBR4"/>
    <property type="match status" value="1"/>
</dbReference>
<organism evidence="4 5">
    <name type="scientific">Opisthorchis viverrini</name>
    <name type="common">Southeast Asian liver fluke</name>
    <dbReference type="NCBI Taxonomy" id="6198"/>
    <lineage>
        <taxon>Eukaryota</taxon>
        <taxon>Metazoa</taxon>
        <taxon>Spiralia</taxon>
        <taxon>Lophotrochozoa</taxon>
        <taxon>Platyhelminthes</taxon>
        <taxon>Trematoda</taxon>
        <taxon>Digenea</taxon>
        <taxon>Opisthorchiida</taxon>
        <taxon>Opisthorchiata</taxon>
        <taxon>Opisthorchiidae</taxon>
        <taxon>Opisthorchis</taxon>
    </lineage>
</organism>
<evidence type="ECO:0000313" key="5">
    <source>
        <dbReference type="Proteomes" id="UP000243686"/>
    </source>
</evidence>
<dbReference type="Proteomes" id="UP000243686">
    <property type="component" value="Unassembled WGS sequence"/>
</dbReference>
<dbReference type="AlphaFoldDB" id="A0A1S8X010"/>
<gene>
    <name evidence="4" type="ORF">X801_04139</name>
</gene>
<dbReference type="InterPro" id="IPR025704">
    <property type="entry name" value="E3_Ub_ligase_UBR4_C"/>
</dbReference>
<dbReference type="PANTHER" id="PTHR21725">
    <property type="entry name" value="E3 UBIQUITIN-PROTEIN LIGASE UBR4"/>
    <property type="match status" value="1"/>
</dbReference>
<sequence>MSARPDLPVVNTDVAGLLGWLAFGDREKMNAIVDFLKFTRNETALLDCCCAIMVAVPRHSRNGSLLRQKIVHEAGILETCLHFLWETTPTCVLDFEEGTTLNTGDPEIAPFLALPALPHILQALRACLGPEENAESLSQPEHYKPISDSNRARITADRLLQFFHLLESSKSAGRVGLLAEDMLSEWCPRQTKKSKKALLAENRTKSESSAASSTPAEPSGTLAEKIHLLRKATNQRTRRLARNMRERQLRSMNMRVDEKGNVAVVESDRLAKMTAVVTEEVGLSCAICHEGFRNAPDEALGIYVFVRQCPLEEVLVFGAESDQSPAPPISIPQGYSTLSSFVVVHFSCHFNSLKASFENQWIVAQRHNRDARCNNILPILGPPAGTFGAASSETRAKAKKDQPPAPETVYAGHLANFMDYIMFHSETGGGGAESNMQLLPHLMQVGLHSLLMSSAVTQKVNELKEFLDLPESHWSSTDHCWNSTGPLYRTVTALHVWPPEMWQRNRVALLRRLIHLACGRLKQGAKSDTQQDPEVRFLSFKPYLLFYGLVDGAYEHLFKNISTSSAAGTPAGAGAASSSSSWCASLSQYISTSDEALLAAVPRFLNYYQTDLLPIVSLEEFLDVT</sequence>
<evidence type="ECO:0000259" key="3">
    <source>
        <dbReference type="Pfam" id="PF13764"/>
    </source>
</evidence>
<dbReference type="PROSITE" id="PS52043">
    <property type="entry name" value="UBR4_E3"/>
    <property type="match status" value="1"/>
</dbReference>
<dbReference type="Pfam" id="PF13764">
    <property type="entry name" value="E3_UbLigase_R4"/>
    <property type="match status" value="1"/>
</dbReference>
<keyword evidence="1" id="KW-0863">Zinc-finger</keyword>
<protein>
    <recommendedName>
        <fullName evidence="3">E3 ubiquitin ligase UBR4 C-terminal domain-containing protein</fullName>
    </recommendedName>
</protein>
<dbReference type="InterPro" id="IPR045189">
    <property type="entry name" value="UBR4-like"/>
</dbReference>
<dbReference type="GO" id="GO:0008270">
    <property type="term" value="F:zinc ion binding"/>
    <property type="evidence" value="ECO:0007669"/>
    <property type="project" value="UniProtKB-KW"/>
</dbReference>
<feature type="region of interest" description="UBR4 E3 catalytic module" evidence="1">
    <location>
        <begin position="115"/>
        <end position="625"/>
    </location>
</feature>
<feature type="non-terminal residue" evidence="4">
    <location>
        <position position="625"/>
    </location>
</feature>
<proteinExistence type="inferred from homology"/>
<keyword evidence="1" id="KW-0479">Metal-binding</keyword>